<evidence type="ECO:0000313" key="1">
    <source>
        <dbReference type="EMBL" id="CUW86877.1"/>
    </source>
</evidence>
<protein>
    <submittedName>
        <fullName evidence="1">Uncharacterized protein</fullName>
    </submittedName>
</protein>
<dbReference type="EMBL" id="FBVY01000003">
    <property type="protein sequence ID" value="CUW86877.1"/>
    <property type="molecule type" value="Genomic_DNA"/>
</dbReference>
<comment type="caution">
    <text evidence="1">The sequence shown here is derived from an EMBL/GenBank/DDBJ whole genome shotgun (WGS) entry which is preliminary data.</text>
</comment>
<reference evidence="1 2" key="1">
    <citation type="submission" date="2016-01" db="EMBL/GenBank/DDBJ databases">
        <authorList>
            <person name="Regsiter A."/>
            <person name="william w."/>
        </authorList>
    </citation>
    <scope>NUCLEOTIDE SEQUENCE [LARGE SCALE GENOMIC DNA]</scope>
    <source>
        <strain evidence="1 2">CFBP 5494</strain>
    </source>
</reference>
<name>A0A9W5AZ23_9HYPH</name>
<organism evidence="1 2">
    <name type="scientific">Agrobacterium genomosp. 2 str. CFBP 5494</name>
    <dbReference type="NCBI Taxonomy" id="1183436"/>
    <lineage>
        <taxon>Bacteria</taxon>
        <taxon>Pseudomonadati</taxon>
        <taxon>Pseudomonadota</taxon>
        <taxon>Alphaproteobacteria</taxon>
        <taxon>Hyphomicrobiales</taxon>
        <taxon>Rhizobiaceae</taxon>
        <taxon>Rhizobium/Agrobacterium group</taxon>
        <taxon>Agrobacterium</taxon>
        <taxon>Agrobacterium tumefaciens complex</taxon>
    </lineage>
</organism>
<sequence length="133" mass="15174">MRIATGCRRMIMFIGWWQETGLASLQCALRSYAVSALHHSRTPPRRSRMGFLLHHLGGLPNGRPTDYVQYISGPVDRYTQNRAAALDCLQRMRRSEAISAERQDPPQCQWPQAGCLAHIQMPDMRQELEPADL</sequence>
<dbReference type="Proteomes" id="UP000191933">
    <property type="component" value="Unassembled WGS sequence"/>
</dbReference>
<evidence type="ECO:0000313" key="2">
    <source>
        <dbReference type="Proteomes" id="UP000191933"/>
    </source>
</evidence>
<gene>
    <name evidence="1" type="ORF">AGR2A_Cc110213</name>
</gene>
<accession>A0A9W5AZ23</accession>
<keyword evidence="2" id="KW-1185">Reference proteome</keyword>
<proteinExistence type="predicted"/>
<dbReference type="AlphaFoldDB" id="A0A9W5AZ23"/>